<name>A0ABQ5D613_9ASTR</name>
<keyword evidence="3" id="KW-1185">Reference proteome</keyword>
<accession>A0ABQ5D613</accession>
<proteinExistence type="predicted"/>
<evidence type="ECO:0000313" key="2">
    <source>
        <dbReference type="EMBL" id="GJT34731.1"/>
    </source>
</evidence>
<comment type="caution">
    <text evidence="2">The sequence shown here is derived from an EMBL/GenBank/DDBJ whole genome shotgun (WGS) entry which is preliminary data.</text>
</comment>
<reference evidence="2" key="2">
    <citation type="submission" date="2022-01" db="EMBL/GenBank/DDBJ databases">
        <authorList>
            <person name="Yamashiro T."/>
            <person name="Shiraishi A."/>
            <person name="Satake H."/>
            <person name="Nakayama K."/>
        </authorList>
    </citation>
    <scope>NUCLEOTIDE SEQUENCE</scope>
</reference>
<protein>
    <submittedName>
        <fullName evidence="2">Uncharacterized protein</fullName>
    </submittedName>
</protein>
<organism evidence="2 3">
    <name type="scientific">Tanacetum coccineum</name>
    <dbReference type="NCBI Taxonomy" id="301880"/>
    <lineage>
        <taxon>Eukaryota</taxon>
        <taxon>Viridiplantae</taxon>
        <taxon>Streptophyta</taxon>
        <taxon>Embryophyta</taxon>
        <taxon>Tracheophyta</taxon>
        <taxon>Spermatophyta</taxon>
        <taxon>Magnoliopsida</taxon>
        <taxon>eudicotyledons</taxon>
        <taxon>Gunneridae</taxon>
        <taxon>Pentapetalae</taxon>
        <taxon>asterids</taxon>
        <taxon>campanulids</taxon>
        <taxon>Asterales</taxon>
        <taxon>Asteraceae</taxon>
        <taxon>Asteroideae</taxon>
        <taxon>Anthemideae</taxon>
        <taxon>Anthemidinae</taxon>
        <taxon>Tanacetum</taxon>
    </lineage>
</organism>
<feature type="region of interest" description="Disordered" evidence="1">
    <location>
        <begin position="1"/>
        <end position="47"/>
    </location>
</feature>
<dbReference type="Proteomes" id="UP001151760">
    <property type="component" value="Unassembled WGS sequence"/>
</dbReference>
<dbReference type="EMBL" id="BQNB010014989">
    <property type="protein sequence ID" value="GJT34731.1"/>
    <property type="molecule type" value="Genomic_DNA"/>
</dbReference>
<sequence>MDAEENIINDDVVKDADQPQDDAVPKTDNAPKNNWFKQPPRPPTLDPDIKLEYNMEECYKALSDQLDWTNPEGDRCSFDLSKPLPLKGRQGHLTVPAEYFFNNDLEYLKSENLERKYTTSITKTKAARLSKHDVYSTMKILSVISVKVDKQFGYGYLEKTMVKNTSNLMNQPRTRSEMWVGLLEKLGWKWEEEHVVMDLVKPAGNRNLPSPFCIAAPKNVAIKPGDEYAFLYISLRPGLVGETIGSVRIDL</sequence>
<gene>
    <name evidence="2" type="ORF">Tco_0925150</name>
</gene>
<evidence type="ECO:0000256" key="1">
    <source>
        <dbReference type="SAM" id="MobiDB-lite"/>
    </source>
</evidence>
<evidence type="ECO:0000313" key="3">
    <source>
        <dbReference type="Proteomes" id="UP001151760"/>
    </source>
</evidence>
<reference evidence="2" key="1">
    <citation type="journal article" date="2022" name="Int. J. Mol. Sci.">
        <title>Draft Genome of Tanacetum Coccineum: Genomic Comparison of Closely Related Tanacetum-Family Plants.</title>
        <authorList>
            <person name="Yamashiro T."/>
            <person name="Shiraishi A."/>
            <person name="Nakayama K."/>
            <person name="Satake H."/>
        </authorList>
    </citation>
    <scope>NUCLEOTIDE SEQUENCE</scope>
</reference>